<feature type="non-terminal residue" evidence="1">
    <location>
        <position position="47"/>
    </location>
</feature>
<gene>
    <name evidence="1" type="ORF">S01H1_67274</name>
</gene>
<protein>
    <submittedName>
        <fullName evidence="1">Uncharacterized protein</fullName>
    </submittedName>
</protein>
<comment type="caution">
    <text evidence="1">The sequence shown here is derived from an EMBL/GenBank/DDBJ whole genome shotgun (WGS) entry which is preliminary data.</text>
</comment>
<dbReference type="EMBL" id="BARS01044543">
    <property type="protein sequence ID" value="GAG37295.1"/>
    <property type="molecule type" value="Genomic_DNA"/>
</dbReference>
<proteinExistence type="predicted"/>
<accession>X0X2N9</accession>
<organism evidence="1">
    <name type="scientific">marine sediment metagenome</name>
    <dbReference type="NCBI Taxonomy" id="412755"/>
    <lineage>
        <taxon>unclassified sequences</taxon>
        <taxon>metagenomes</taxon>
        <taxon>ecological metagenomes</taxon>
    </lineage>
</organism>
<name>X0X2N9_9ZZZZ</name>
<sequence>MNSKLLKAGSQAARTSGGYFDEEVAIEIIRKKRRATIVTASKLIRKK</sequence>
<reference evidence="1" key="1">
    <citation type="journal article" date="2014" name="Front. Microbiol.">
        <title>High frequency of phylogenetically diverse reductive dehalogenase-homologous genes in deep subseafloor sedimentary metagenomes.</title>
        <authorList>
            <person name="Kawai M."/>
            <person name="Futagami T."/>
            <person name="Toyoda A."/>
            <person name="Takaki Y."/>
            <person name="Nishi S."/>
            <person name="Hori S."/>
            <person name="Arai W."/>
            <person name="Tsubouchi T."/>
            <person name="Morono Y."/>
            <person name="Uchiyama I."/>
            <person name="Ito T."/>
            <person name="Fujiyama A."/>
            <person name="Inagaki F."/>
            <person name="Takami H."/>
        </authorList>
    </citation>
    <scope>NUCLEOTIDE SEQUENCE</scope>
    <source>
        <strain evidence="1">Expedition CK06-06</strain>
    </source>
</reference>
<dbReference type="AlphaFoldDB" id="X0X2N9"/>
<evidence type="ECO:0000313" key="1">
    <source>
        <dbReference type="EMBL" id="GAG37295.1"/>
    </source>
</evidence>